<keyword evidence="5 7" id="KW-1133">Transmembrane helix</keyword>
<dbReference type="AlphaFoldDB" id="A0A7Z8YMQ5"/>
<dbReference type="RefSeq" id="WP_125150887.1">
    <property type="nucleotide sequence ID" value="NZ_UYIV01000001.1"/>
</dbReference>
<feature type="domain" description="Glycosyltransferase 2-like" evidence="8">
    <location>
        <begin position="6"/>
        <end position="147"/>
    </location>
</feature>
<dbReference type="InterPro" id="IPR029044">
    <property type="entry name" value="Nucleotide-diphossugar_trans"/>
</dbReference>
<evidence type="ECO:0000313" key="9">
    <source>
        <dbReference type="EMBL" id="VDH03434.1"/>
    </source>
</evidence>
<dbReference type="GO" id="GO:0005886">
    <property type="term" value="C:plasma membrane"/>
    <property type="evidence" value="ECO:0007669"/>
    <property type="project" value="TreeGrafter"/>
</dbReference>
<gene>
    <name evidence="9" type="primary">pimF</name>
    <name evidence="9" type="ORF">NCTC12929_00817</name>
</gene>
<comment type="caution">
    <text evidence="9">The sequence shown here is derived from an EMBL/GenBank/DDBJ whole genome shotgun (WGS) entry which is preliminary data.</text>
</comment>
<evidence type="ECO:0000256" key="3">
    <source>
        <dbReference type="ARBA" id="ARBA00022679"/>
    </source>
</evidence>
<dbReference type="PANTHER" id="PTHR48090:SF1">
    <property type="entry name" value="PROPHAGE BACTOPRENOL GLUCOSYL TRANSFERASE HOMOLOG"/>
    <property type="match status" value="1"/>
</dbReference>
<dbReference type="EMBL" id="UYIV01000001">
    <property type="protein sequence ID" value="VDH03434.1"/>
    <property type="molecule type" value="Genomic_DNA"/>
</dbReference>
<evidence type="ECO:0000256" key="6">
    <source>
        <dbReference type="ARBA" id="ARBA00023136"/>
    </source>
</evidence>
<keyword evidence="6 7" id="KW-0472">Membrane</keyword>
<dbReference type="CDD" id="cd04187">
    <property type="entry name" value="DPM1_like_bac"/>
    <property type="match status" value="1"/>
</dbReference>
<reference evidence="9 10" key="1">
    <citation type="submission" date="2018-11" db="EMBL/GenBank/DDBJ databases">
        <authorList>
            <consortium name="Pathogen Informatics"/>
        </authorList>
    </citation>
    <scope>NUCLEOTIDE SEQUENCE [LARGE SCALE GENOMIC DNA]</scope>
    <source>
        <strain evidence="9 10">NCTC12929</strain>
    </source>
</reference>
<proteinExistence type="predicted"/>
<evidence type="ECO:0000256" key="2">
    <source>
        <dbReference type="ARBA" id="ARBA00022676"/>
    </source>
</evidence>
<dbReference type="Proteomes" id="UP000270205">
    <property type="component" value="Unassembled WGS sequence"/>
</dbReference>
<dbReference type="InterPro" id="IPR050256">
    <property type="entry name" value="Glycosyltransferase_2"/>
</dbReference>
<protein>
    <submittedName>
        <fullName evidence="9">Glycosyl transferase family protein</fullName>
        <ecNumber evidence="9">2.4.-.-</ecNumber>
    </submittedName>
</protein>
<feature type="transmembrane region" description="Helical" evidence="7">
    <location>
        <begin position="229"/>
        <end position="253"/>
    </location>
</feature>
<name>A0A7Z8YMQ5_9FLAO</name>
<dbReference type="SUPFAM" id="SSF53448">
    <property type="entry name" value="Nucleotide-diphospho-sugar transferases"/>
    <property type="match status" value="1"/>
</dbReference>
<evidence type="ECO:0000256" key="7">
    <source>
        <dbReference type="SAM" id="Phobius"/>
    </source>
</evidence>
<dbReference type="PANTHER" id="PTHR48090">
    <property type="entry name" value="UNDECAPRENYL-PHOSPHATE 4-DEOXY-4-FORMAMIDO-L-ARABINOSE TRANSFERASE-RELATED"/>
    <property type="match status" value="1"/>
</dbReference>
<dbReference type="GO" id="GO:0016757">
    <property type="term" value="F:glycosyltransferase activity"/>
    <property type="evidence" value="ECO:0007669"/>
    <property type="project" value="UniProtKB-KW"/>
</dbReference>
<sequence>MTKSISIVTTLYRSKNYLERFVALCEEALKEIHCTDYEIIMVNDGSPDDSLQKALELQQKHPNIKVVELSRNFGHHYALMAGIETAEKDLVFTIDCDLEIPPTALVRFVKKYNETPDIDVVYGVQTKRKGNFVERVGGSVFYFLFEKIGGIRLPKNILTENLMSREYILALREMGDKSLFLAGMFHWVGFRQVPLELGKGQREEKSTYTFGKRLNLALMAITSFSSYPLILLLRMGLFITIVSFSIAIGFVIYKLFNPAFVLTGFTSLIVAILMSLGIIVFSIGVLGLYLDRIFTQTKDRPRYIIRKIY</sequence>
<evidence type="ECO:0000256" key="5">
    <source>
        <dbReference type="ARBA" id="ARBA00022989"/>
    </source>
</evidence>
<evidence type="ECO:0000256" key="4">
    <source>
        <dbReference type="ARBA" id="ARBA00022692"/>
    </source>
</evidence>
<evidence type="ECO:0000256" key="1">
    <source>
        <dbReference type="ARBA" id="ARBA00004141"/>
    </source>
</evidence>
<keyword evidence="3 9" id="KW-0808">Transferase</keyword>
<dbReference type="Pfam" id="PF00535">
    <property type="entry name" value="Glycos_transf_2"/>
    <property type="match status" value="1"/>
</dbReference>
<keyword evidence="2 9" id="KW-0328">Glycosyltransferase</keyword>
<comment type="subcellular location">
    <subcellularLocation>
        <location evidence="1">Membrane</location>
        <topology evidence="1">Multi-pass membrane protein</topology>
    </subcellularLocation>
</comment>
<evidence type="ECO:0000259" key="8">
    <source>
        <dbReference type="Pfam" id="PF00535"/>
    </source>
</evidence>
<dbReference type="Gene3D" id="3.90.550.10">
    <property type="entry name" value="Spore Coat Polysaccharide Biosynthesis Protein SpsA, Chain A"/>
    <property type="match status" value="1"/>
</dbReference>
<evidence type="ECO:0000313" key="10">
    <source>
        <dbReference type="Proteomes" id="UP000270205"/>
    </source>
</evidence>
<dbReference type="InterPro" id="IPR001173">
    <property type="entry name" value="Glyco_trans_2-like"/>
</dbReference>
<accession>A0A7Z8YMQ5</accession>
<organism evidence="9 10">
    <name type="scientific">Bergeyella zoohelcum</name>
    <dbReference type="NCBI Taxonomy" id="1015"/>
    <lineage>
        <taxon>Bacteria</taxon>
        <taxon>Pseudomonadati</taxon>
        <taxon>Bacteroidota</taxon>
        <taxon>Flavobacteriia</taxon>
        <taxon>Flavobacteriales</taxon>
        <taxon>Weeksellaceae</taxon>
        <taxon>Bergeyella</taxon>
    </lineage>
</organism>
<keyword evidence="4 7" id="KW-0812">Transmembrane</keyword>
<dbReference type="EC" id="2.4.-.-" evidence="9"/>
<feature type="transmembrane region" description="Helical" evidence="7">
    <location>
        <begin position="259"/>
        <end position="290"/>
    </location>
</feature>